<dbReference type="InterPro" id="IPR017853">
    <property type="entry name" value="GH"/>
</dbReference>
<evidence type="ECO:0000256" key="6">
    <source>
        <dbReference type="ARBA" id="ARBA00022679"/>
    </source>
</evidence>
<evidence type="ECO:0000256" key="3">
    <source>
        <dbReference type="ARBA" id="ARBA00012560"/>
    </source>
</evidence>
<sequence>MAAYLDRPEAAGSTQAPAEDAPPPPPELVALAHAYGVDSTYDPGSGPVQVAAHTLVAVLAALGVDAHTPEAVRKSSERQLADAAGRLLPPCVVVRSGRRTALDVPARARLSIALEDGGEWTLPGGRSHWLPADLPLGRHRLTVRLEGREQSAALIVAPQRVPAPQGRSWGFLAQLYSVLSERSWGMGDLGDLAELASWSGSALGAGFLQINPLHAGRPGMPSDPSPYRPSSRRFADPVHLRIEAVPEYAYADLGELPARAARLREEVLRHDGLIDRDEVWALKREALERLHRVPRGAGREAAYRAFVRREGDWLERYATWCALADVHGSDWRGWPKGLRRPDSPQVAAARAEHAALIEFHRWLAWLVDEQLGAAQGAAERAGMPIGLIHDLAVGVHPEGADAWVLQDVLAEGISVGAPPDAFNPHGQDWGLPPWRPDALAASGYAAYAQLLRAAARHAGALRIDHVMGLFRLWWVPAGHPPTQGAYVRYDAEAMLGVLALEAHRAGTRVIGEDLGTVEPGVREELAARGILGTSVLWFERDWRLGGAVLPPELWRADCLATLTTHDLPSTAARLSGEHVELRHRLGLLTRPLGEEQAGAVRELAEWRAELVRAGLLAEGDALTPEALYGFLLATPAALVGVWLPDTVGDPRPQNLPGTWDQYPNWRLPVADRTGRPVTLDELAAAPGTARLVAALTAGVAPGCGRHTPARGGW</sequence>
<dbReference type="EMBL" id="BAAATR010000004">
    <property type="protein sequence ID" value="GAA2233042.1"/>
    <property type="molecule type" value="Genomic_DNA"/>
</dbReference>
<keyword evidence="6 10" id="KW-0808">Transferase</keyword>
<dbReference type="PANTHER" id="PTHR32438:SF5">
    <property type="entry name" value="4-ALPHA-GLUCANOTRANSFERASE DPE1, CHLOROPLASTIC_AMYLOPLASTIC"/>
    <property type="match status" value="1"/>
</dbReference>
<dbReference type="NCBIfam" id="TIGR00217">
    <property type="entry name" value="malQ"/>
    <property type="match status" value="1"/>
</dbReference>
<comment type="similarity">
    <text evidence="2 10">Belongs to the disproportionating enzyme family.</text>
</comment>
<keyword evidence="7 10" id="KW-0119">Carbohydrate metabolism</keyword>
<evidence type="ECO:0000256" key="10">
    <source>
        <dbReference type="RuleBase" id="RU361207"/>
    </source>
</evidence>
<dbReference type="Gene3D" id="3.20.20.80">
    <property type="entry name" value="Glycosidases"/>
    <property type="match status" value="1"/>
</dbReference>
<evidence type="ECO:0000313" key="13">
    <source>
        <dbReference type="EMBL" id="GAA2233042.1"/>
    </source>
</evidence>
<dbReference type="Proteomes" id="UP001500305">
    <property type="component" value="Unassembled WGS sequence"/>
</dbReference>
<evidence type="ECO:0000313" key="14">
    <source>
        <dbReference type="Proteomes" id="UP001500305"/>
    </source>
</evidence>
<dbReference type="EC" id="2.4.1.25" evidence="3 10"/>
<keyword evidence="14" id="KW-1185">Reference proteome</keyword>
<comment type="catalytic activity">
    <reaction evidence="1 10">
        <text>Transfers a segment of a (1-&gt;4)-alpha-D-glucan to a new position in an acceptor, which may be glucose or a (1-&gt;4)-alpha-D-glucan.</text>
        <dbReference type="EC" id="2.4.1.25"/>
    </reaction>
</comment>
<name>A0ABP5QGH9_9ACTN</name>
<evidence type="ECO:0000256" key="5">
    <source>
        <dbReference type="ARBA" id="ARBA00022676"/>
    </source>
</evidence>
<dbReference type="InterPro" id="IPR048458">
    <property type="entry name" value="MalQ_N"/>
</dbReference>
<dbReference type="SUPFAM" id="SSF51445">
    <property type="entry name" value="(Trans)glycosidases"/>
    <property type="match status" value="1"/>
</dbReference>
<dbReference type="InterPro" id="IPR003385">
    <property type="entry name" value="Glyco_hydro_77"/>
</dbReference>
<evidence type="ECO:0000259" key="12">
    <source>
        <dbReference type="Pfam" id="PF21226"/>
    </source>
</evidence>
<gene>
    <name evidence="13" type="primary">malQ_2</name>
    <name evidence="13" type="ORF">GCM10010430_12060</name>
</gene>
<comment type="caution">
    <text evidence="13">The sequence shown here is derived from an EMBL/GenBank/DDBJ whole genome shotgun (WGS) entry which is preliminary data.</text>
</comment>
<evidence type="ECO:0000256" key="8">
    <source>
        <dbReference type="ARBA" id="ARBA00031423"/>
    </source>
</evidence>
<dbReference type="Pfam" id="PF02446">
    <property type="entry name" value="Glyco_hydro_77"/>
    <property type="match status" value="1"/>
</dbReference>
<keyword evidence="5 10" id="KW-0328">Glycosyltransferase</keyword>
<organism evidence="13 14">
    <name type="scientific">Kitasatospora cystarginea</name>
    <dbReference type="NCBI Taxonomy" id="58350"/>
    <lineage>
        <taxon>Bacteria</taxon>
        <taxon>Bacillati</taxon>
        <taxon>Actinomycetota</taxon>
        <taxon>Actinomycetes</taxon>
        <taxon>Kitasatosporales</taxon>
        <taxon>Streptomycetaceae</taxon>
        <taxon>Kitasatospora</taxon>
    </lineage>
</organism>
<evidence type="ECO:0000256" key="7">
    <source>
        <dbReference type="ARBA" id="ARBA00023277"/>
    </source>
</evidence>
<accession>A0ABP5QGH9</accession>
<proteinExistence type="inferred from homology"/>
<reference evidence="14" key="1">
    <citation type="journal article" date="2019" name="Int. J. Syst. Evol. Microbiol.">
        <title>The Global Catalogue of Microorganisms (GCM) 10K type strain sequencing project: providing services to taxonomists for standard genome sequencing and annotation.</title>
        <authorList>
            <consortium name="The Broad Institute Genomics Platform"/>
            <consortium name="The Broad Institute Genome Sequencing Center for Infectious Disease"/>
            <person name="Wu L."/>
            <person name="Ma J."/>
        </authorList>
    </citation>
    <scope>NUCLEOTIDE SEQUENCE [LARGE SCALE GENOMIC DNA]</scope>
    <source>
        <strain evidence="14">JCM 7356</strain>
    </source>
</reference>
<feature type="domain" description="MalQ N-terminal beta-sandwich" evidence="12">
    <location>
        <begin position="88"/>
        <end position="158"/>
    </location>
</feature>
<feature type="region of interest" description="Disordered" evidence="11">
    <location>
        <begin position="1"/>
        <end position="26"/>
    </location>
</feature>
<evidence type="ECO:0000256" key="4">
    <source>
        <dbReference type="ARBA" id="ARBA00020295"/>
    </source>
</evidence>
<evidence type="ECO:0000256" key="2">
    <source>
        <dbReference type="ARBA" id="ARBA00005684"/>
    </source>
</evidence>
<dbReference type="RefSeq" id="WP_425557545.1">
    <property type="nucleotide sequence ID" value="NZ_BAAATR010000004.1"/>
</dbReference>
<protein>
    <recommendedName>
        <fullName evidence="4 10">4-alpha-glucanotransferase</fullName>
        <ecNumber evidence="3 10">2.4.1.25</ecNumber>
    </recommendedName>
    <alternativeName>
        <fullName evidence="8 10">Amylomaltase</fullName>
    </alternativeName>
    <alternativeName>
        <fullName evidence="9 10">Disproportionating enzyme</fullName>
    </alternativeName>
</protein>
<evidence type="ECO:0000256" key="9">
    <source>
        <dbReference type="ARBA" id="ARBA00031501"/>
    </source>
</evidence>
<dbReference type="Pfam" id="PF21226">
    <property type="entry name" value="MalQ_N"/>
    <property type="match status" value="1"/>
</dbReference>
<dbReference type="PANTHER" id="PTHR32438">
    <property type="entry name" value="4-ALPHA-GLUCANOTRANSFERASE DPE1, CHLOROPLASTIC/AMYLOPLASTIC"/>
    <property type="match status" value="1"/>
</dbReference>
<evidence type="ECO:0000256" key="11">
    <source>
        <dbReference type="SAM" id="MobiDB-lite"/>
    </source>
</evidence>
<evidence type="ECO:0000256" key="1">
    <source>
        <dbReference type="ARBA" id="ARBA00000439"/>
    </source>
</evidence>